<dbReference type="PROSITE" id="PS50287">
    <property type="entry name" value="SRCR_2"/>
    <property type="match status" value="6"/>
</dbReference>
<feature type="disulfide bond" evidence="9">
    <location>
        <begin position="1196"/>
        <end position="1211"/>
    </location>
</feature>
<feature type="domain" description="Ig-like" evidence="13">
    <location>
        <begin position="1754"/>
        <end position="1838"/>
    </location>
</feature>
<dbReference type="InterPro" id="IPR006212">
    <property type="entry name" value="Furin_repeat"/>
</dbReference>
<feature type="domain" description="SRCR" evidence="12">
    <location>
        <begin position="642"/>
        <end position="745"/>
    </location>
</feature>
<dbReference type="SMART" id="SM00181">
    <property type="entry name" value="EGF"/>
    <property type="match status" value="10"/>
</dbReference>
<feature type="disulfide bond" evidence="8">
    <location>
        <begin position="933"/>
        <end position="943"/>
    </location>
</feature>
<feature type="repeat" description="TNFR-Cys" evidence="9">
    <location>
        <begin position="1195"/>
        <end position="1239"/>
    </location>
</feature>
<feature type="disulfide bond" evidence="8">
    <location>
        <begin position="714"/>
        <end position="724"/>
    </location>
</feature>
<dbReference type="GeneID" id="576716"/>
<keyword evidence="2" id="KW-0732">Signal</keyword>
<dbReference type="InterPro" id="IPR009030">
    <property type="entry name" value="Growth_fac_rcpt_cys_sf"/>
</dbReference>
<dbReference type="InterPro" id="IPR013098">
    <property type="entry name" value="Ig_I-set"/>
</dbReference>
<feature type="disulfide bond" evidence="8">
    <location>
        <begin position="1153"/>
        <end position="1163"/>
    </location>
</feature>
<feature type="domain" description="SRCR" evidence="12">
    <location>
        <begin position="1086"/>
        <end position="1184"/>
    </location>
</feature>
<dbReference type="SUPFAM" id="SSF48726">
    <property type="entry name" value="Immunoglobulin"/>
    <property type="match status" value="4"/>
</dbReference>
<keyword evidence="7" id="KW-0393">Immunoglobulin domain</keyword>
<evidence type="ECO:0000256" key="9">
    <source>
        <dbReference type="PROSITE-ProRule" id="PRU00206"/>
    </source>
</evidence>
<accession>A0A7M7N7H1</accession>
<dbReference type="InterPro" id="IPR007110">
    <property type="entry name" value="Ig-like_dom"/>
</dbReference>
<keyword evidence="10" id="KW-1133">Transmembrane helix</keyword>
<feature type="domain" description="SRCR" evidence="12">
    <location>
        <begin position="1313"/>
        <end position="1415"/>
    </location>
</feature>
<dbReference type="InterPro" id="IPR013783">
    <property type="entry name" value="Ig-like_fold"/>
</dbReference>
<dbReference type="Pfam" id="PF00530">
    <property type="entry name" value="SRCR"/>
    <property type="match status" value="6"/>
</dbReference>
<feature type="disulfide bond" evidence="8">
    <location>
        <begin position="380"/>
        <end position="441"/>
    </location>
</feature>
<evidence type="ECO:0000256" key="6">
    <source>
        <dbReference type="ARBA" id="ARBA00023180"/>
    </source>
</evidence>
<proteinExistence type="predicted"/>
<dbReference type="FunFam" id="3.10.250.10:FF:000019">
    <property type="entry name" value="Neurotrypsin"/>
    <property type="match status" value="1"/>
</dbReference>
<evidence type="ECO:0008006" key="16">
    <source>
        <dbReference type="Google" id="ProtNLM"/>
    </source>
</evidence>
<dbReference type="Gene3D" id="2.10.220.10">
    <property type="entry name" value="Hormone Receptor, Insulin-like Growth Factor Receptor 1, Chain A, domain 2"/>
    <property type="match status" value="7"/>
</dbReference>
<evidence type="ECO:0000313" key="15">
    <source>
        <dbReference type="Proteomes" id="UP000007110"/>
    </source>
</evidence>
<evidence type="ECO:0000256" key="1">
    <source>
        <dbReference type="ARBA" id="ARBA00004370"/>
    </source>
</evidence>
<evidence type="ECO:0000256" key="10">
    <source>
        <dbReference type="SAM" id="Phobius"/>
    </source>
</evidence>
<reference evidence="14" key="2">
    <citation type="submission" date="2021-01" db="UniProtKB">
        <authorList>
            <consortium name="EnsemblMetazoa"/>
        </authorList>
    </citation>
    <scope>IDENTIFICATION</scope>
</reference>
<dbReference type="PRINTS" id="PR00258">
    <property type="entry name" value="SPERACTRCPTR"/>
</dbReference>
<evidence type="ECO:0000259" key="13">
    <source>
        <dbReference type="PROSITE" id="PS50835"/>
    </source>
</evidence>
<dbReference type="InterPro" id="IPR036772">
    <property type="entry name" value="SRCR-like_dom_sf"/>
</dbReference>
<feature type="domain" description="SRCR" evidence="12">
    <location>
        <begin position="864"/>
        <end position="962"/>
    </location>
</feature>
<keyword evidence="5 8" id="KW-1015">Disulfide bond</keyword>
<dbReference type="InterPro" id="IPR036179">
    <property type="entry name" value="Ig-like_dom_sf"/>
</dbReference>
<dbReference type="InterPro" id="IPR001368">
    <property type="entry name" value="TNFR/NGFR_Cys_rich_reg"/>
</dbReference>
<dbReference type="InterPro" id="IPR003599">
    <property type="entry name" value="Ig_sub"/>
</dbReference>
<evidence type="ECO:0000313" key="14">
    <source>
        <dbReference type="EnsemblMetazoa" id="XP_030832326"/>
    </source>
</evidence>
<keyword evidence="10" id="KW-0812">Transmembrane</keyword>
<feature type="domain" description="TNFR-Cys" evidence="11">
    <location>
        <begin position="1195"/>
        <end position="1239"/>
    </location>
</feature>
<dbReference type="Gene3D" id="2.60.40.10">
    <property type="entry name" value="Immunoglobulins"/>
    <property type="match status" value="4"/>
</dbReference>
<dbReference type="GO" id="GO:0016020">
    <property type="term" value="C:membrane"/>
    <property type="evidence" value="ECO:0007669"/>
    <property type="project" value="UniProtKB-SubCell"/>
</dbReference>
<dbReference type="SMART" id="SM00406">
    <property type="entry name" value="IGv"/>
    <property type="match status" value="3"/>
</dbReference>
<feature type="domain" description="SRCR" evidence="12">
    <location>
        <begin position="117"/>
        <end position="221"/>
    </location>
</feature>
<keyword evidence="6" id="KW-0325">Glycoprotein</keyword>
<dbReference type="InterPro" id="IPR013106">
    <property type="entry name" value="Ig_V-set"/>
</dbReference>
<dbReference type="Proteomes" id="UP000007110">
    <property type="component" value="Unassembled WGS sequence"/>
</dbReference>
<feature type="domain" description="Ig-like" evidence="13">
    <location>
        <begin position="1575"/>
        <end position="1659"/>
    </location>
</feature>
<evidence type="ECO:0000256" key="7">
    <source>
        <dbReference type="ARBA" id="ARBA00023319"/>
    </source>
</evidence>
<dbReference type="FunFam" id="2.60.40.10:FF:000004">
    <property type="entry name" value="DCC isoform 1"/>
    <property type="match status" value="1"/>
</dbReference>
<dbReference type="PROSITE" id="PS00420">
    <property type="entry name" value="SRCR_1"/>
    <property type="match status" value="3"/>
</dbReference>
<dbReference type="InterPro" id="IPR050912">
    <property type="entry name" value="LOX-like_protein"/>
</dbReference>
<feature type="disulfide bond" evidence="9">
    <location>
        <begin position="1215"/>
        <end position="1228"/>
    </location>
</feature>
<sequence>MAVLFQEAVYLTGIFLIFGTIGKLEMTEGAVTRRGASSHCPDEKPYMESGQCTPECSPGLYGDDVTKMCEACDESCKTCLGREDRCTSCRDPLYLLDNKCEENCGSLLSRGPARGRVRLTGGRNDFEGLVQVLHDGVFGTICDDVWNMNAARVICRELQLGDALEATNAADAGFSPVSLLTPILLDGITCRGDESNIQSCSHGNWYTSACGHFEDAGVRCSGPDVTRLCVSECGDGFYQVPGTLECQLCDATCKTCSERSDNCQTCDAPRFLRSNQCLEDCGFAYYGNIRTRTCQACSPYCKNCMDGDTNDVCSSCLDGTLLQNGRCVSFCTEPLLSKHLPIRLVDGATPFEGRVEVYINGDWGTVCDDQFEIHDAEVVCRQLGFGEAVAAVRSPGFGPGQGKILMDDLRCNGTENELINCAQSPFSQNNCNHHEDAGVQCSGTLSIGATGACVDSCEGGYYASGPQCLSCDANCLDCADASNLCTACKAPSFLQGSSCISECGVGQFGNTLTSRCEACDRDVCDSCADGDRSDICTSCPQGRYMKDSECVLSCGPDKFLQDNTCVDDCGIGNYSNPNMFACEPCEAQCLSCGYVDTTNVQCITCKPPKILDTTSGDCVVQCPAGQFASIIDPSSIMPGQTIRLVGGHSHLQGRVEVLHDNQWGTICGDFFDKNAANITCQSLGLGNAVGLLKVGPGSGIPPSDGLIWLDNLLCDGTENRLEDCLHTEWGKHNCDHDQDAAIQCSGPGLRECTSECPLGFYTSQSDRSCQPCRVHCQTCQQAISSDYSCSACKPGTHLLGMDCVEDCGPGHFTSGGVCVPCSDNCVSCEGDSTHCTSCAGSKFLEGTTCVDTCNDYKLEKTNVIRLVGGSTPLEGRVEVKVGGVYGTVCDDEWDILDAQVVCRQLGLGVALEASIEAKFGSGQDIIALDNLACTGQETNLLACPHAPENDCTHREDAGVVCSGPDVSNTCISASQCNNGKYVTADAMSCGVCDVNCATCSQTSTHCSTCPTGRVLRGDSTCAEECEEGSYSDEENQCQKCSEQCLECTGHASQCTKCPPFYYMNTETQSCDSSCTDGLVMRGNPNIRLSQGQTALEGRVEILHNNQWGTVCDDDFDLLDAQVVCRQLDLGDALNFYLGSAPGSGPIWLDELKCTGEEGSLLECMHSGIQGHDCTHNEDVGVRCAGPDTSLKCVSSCDDGFFANSNSECEMCSDACLTCDGAADTCTSCSAPTFLNGTLCVESCPRGEYGNIHSHTCEPCHDACDECFDGQTNDMCKTCKPDFFLKGWSCVSSCSDGSQPLREVLLLLGQSEPVRLVGGANSREGRVEISHGDQWGTVCNNNWDLVDANVVCHQLGQGSAVEIITGSVFGQASSDAPIWLTGVDCKGWELGLSQCVNSGWGNTGCSHYRDVAIRCSGVNDQQRGNICRQVTSSSCDSVPCSSGVDCVTVSDDQSVCLECPEGQVGNGIYCTVVSSYPPTFAEEPKNRTINAGSGALFRCKADGRPTPRVTVSSWLKDGQPLSQRDLSSGRLRVYTSSGSLQFVRTRREDSGNYTCVIRNTQGVNTSSAFLVVKERPHIMSTHPDTRILGETAELGCIVVGLPESTVSWRRNGQPLMGERFQSFGENGTLLIRDVRLEDNGMYECVAVNQLGEDQASVKLTVYEVPTFLEGPQEMEVRTGSDVSIPCVVSGVPLPEITWKKDGQMISLNGRVTILEDNTLVIHKSQREDMGEYACIASNKVQTSARIAKLLIIGPPHITEAPTNQTRVTGETVVLPCTVIGAYNPVVTWQHNGEDVVNDERHLMVDDSLTVTDVDPADGGLYVCTATNTEGAVSANAYVSITGPVRLGQHKHVGSHTTLIVILIIAFIIIVAVVALYVRRRRNLGKKTITANTIFKGAPNPQNIVFSNDGHYCQFDNDADYESSGEEVKKSKSKLKFSPKKRKQGILLEEELEEQL</sequence>
<dbReference type="SMART" id="SM00408">
    <property type="entry name" value="IGc2"/>
    <property type="match status" value="4"/>
</dbReference>
<feature type="domain" description="SRCR" evidence="12">
    <location>
        <begin position="342"/>
        <end position="442"/>
    </location>
</feature>
<dbReference type="FunFam" id="3.10.250.10:FF:000006">
    <property type="entry name" value="neurotrypsin isoform X2"/>
    <property type="match status" value="2"/>
</dbReference>
<feature type="domain" description="Ig-like" evidence="13">
    <location>
        <begin position="1477"/>
        <end position="1570"/>
    </location>
</feature>
<comment type="caution">
    <text evidence="8">Lacks conserved residue(s) required for the propagation of feature annotation.</text>
</comment>
<dbReference type="PANTHER" id="PTHR45817">
    <property type="entry name" value="LYSYL OXIDASE-LIKE-RELATED"/>
    <property type="match status" value="1"/>
</dbReference>
<dbReference type="SUPFAM" id="SSF57184">
    <property type="entry name" value="Growth factor receptor domain"/>
    <property type="match status" value="7"/>
</dbReference>
<dbReference type="CDD" id="cd00064">
    <property type="entry name" value="FU"/>
    <property type="match status" value="5"/>
</dbReference>
<keyword evidence="4 10" id="KW-0472">Membrane</keyword>
<feature type="domain" description="Ig-like" evidence="13">
    <location>
        <begin position="1664"/>
        <end position="1746"/>
    </location>
</feature>
<organism evidence="14 15">
    <name type="scientific">Strongylocentrotus purpuratus</name>
    <name type="common">Purple sea urchin</name>
    <dbReference type="NCBI Taxonomy" id="7668"/>
    <lineage>
        <taxon>Eukaryota</taxon>
        <taxon>Metazoa</taxon>
        <taxon>Echinodermata</taxon>
        <taxon>Eleutherozoa</taxon>
        <taxon>Echinozoa</taxon>
        <taxon>Echinoidea</taxon>
        <taxon>Euechinoidea</taxon>
        <taxon>Echinacea</taxon>
        <taxon>Camarodonta</taxon>
        <taxon>Echinidea</taxon>
        <taxon>Strongylocentrotidae</taxon>
        <taxon>Strongylocentrotus</taxon>
    </lineage>
</organism>
<evidence type="ECO:0000256" key="5">
    <source>
        <dbReference type="ARBA" id="ARBA00023157"/>
    </source>
</evidence>
<dbReference type="InterPro" id="IPR003598">
    <property type="entry name" value="Ig_sub2"/>
</dbReference>
<dbReference type="PROSITE" id="PS50835">
    <property type="entry name" value="IG_LIKE"/>
    <property type="match status" value="4"/>
</dbReference>
<feature type="disulfide bond" evidence="8">
    <location>
        <begin position="411"/>
        <end position="421"/>
    </location>
</feature>
<dbReference type="PROSITE" id="PS50050">
    <property type="entry name" value="TNFR_NGFR_2"/>
    <property type="match status" value="1"/>
</dbReference>
<feature type="disulfide bond" evidence="8">
    <location>
        <begin position="190"/>
        <end position="200"/>
    </location>
</feature>
<comment type="subcellular location">
    <subcellularLocation>
        <location evidence="1">Membrane</location>
    </subcellularLocation>
</comment>
<dbReference type="InterPro" id="IPR001190">
    <property type="entry name" value="SRCR"/>
</dbReference>
<feature type="disulfide bond" evidence="8">
    <location>
        <begin position="367"/>
        <end position="431"/>
    </location>
</feature>
<name>A0A7M7N7H1_STRPU</name>
<reference evidence="15" key="1">
    <citation type="submission" date="2015-02" db="EMBL/GenBank/DDBJ databases">
        <title>Genome sequencing for Strongylocentrotus purpuratus.</title>
        <authorList>
            <person name="Murali S."/>
            <person name="Liu Y."/>
            <person name="Vee V."/>
            <person name="English A."/>
            <person name="Wang M."/>
            <person name="Skinner E."/>
            <person name="Han Y."/>
            <person name="Muzny D.M."/>
            <person name="Worley K.C."/>
            <person name="Gibbs R.A."/>
        </authorList>
    </citation>
    <scope>NUCLEOTIDE SEQUENCE</scope>
</reference>
<evidence type="ECO:0000259" key="12">
    <source>
        <dbReference type="PROSITE" id="PS50287"/>
    </source>
</evidence>
<dbReference type="SMART" id="SM00202">
    <property type="entry name" value="SR"/>
    <property type="match status" value="6"/>
</dbReference>
<feature type="transmembrane region" description="Helical" evidence="10">
    <location>
        <begin position="1857"/>
        <end position="1876"/>
    </location>
</feature>
<dbReference type="SMART" id="SM00261">
    <property type="entry name" value="FU"/>
    <property type="match status" value="14"/>
</dbReference>
<dbReference type="SUPFAM" id="SSF56487">
    <property type="entry name" value="SRCR-like"/>
    <property type="match status" value="6"/>
</dbReference>
<evidence type="ECO:0000256" key="2">
    <source>
        <dbReference type="ARBA" id="ARBA00022729"/>
    </source>
</evidence>
<dbReference type="Pfam" id="PF07679">
    <property type="entry name" value="I-set"/>
    <property type="match status" value="4"/>
</dbReference>
<keyword evidence="3" id="KW-0677">Repeat</keyword>
<dbReference type="SMART" id="SM00409">
    <property type="entry name" value="IG"/>
    <property type="match status" value="4"/>
</dbReference>
<dbReference type="InterPro" id="IPR000742">
    <property type="entry name" value="EGF"/>
</dbReference>
<dbReference type="PANTHER" id="PTHR45817:SF9">
    <property type="entry name" value="SRCR DOMAIN-CONTAINING PROTEIN"/>
    <property type="match status" value="1"/>
</dbReference>
<dbReference type="Gene3D" id="3.10.250.10">
    <property type="entry name" value="SRCR-like domain"/>
    <property type="match status" value="6"/>
</dbReference>
<dbReference type="EnsemblMetazoa" id="XM_030976466">
    <property type="protein sequence ID" value="XP_030832326"/>
    <property type="gene ID" value="LOC576716"/>
</dbReference>
<keyword evidence="15" id="KW-1185">Reference proteome</keyword>
<evidence type="ECO:0000259" key="11">
    <source>
        <dbReference type="PROSITE" id="PS50050"/>
    </source>
</evidence>
<evidence type="ECO:0000256" key="8">
    <source>
        <dbReference type="PROSITE-ProRule" id="PRU00196"/>
    </source>
</evidence>
<dbReference type="RefSeq" id="XP_030832326.1">
    <property type="nucleotide sequence ID" value="XM_030976466.1"/>
</dbReference>
<evidence type="ECO:0000256" key="4">
    <source>
        <dbReference type="ARBA" id="ARBA00023136"/>
    </source>
</evidence>
<protein>
    <recommendedName>
        <fullName evidence="16">Deleted in malignant brain tumors 1 protein-like</fullName>
    </recommendedName>
</protein>
<dbReference type="FunFam" id="3.10.250.10:FF:000001">
    <property type="entry name" value="Lysyl oxidase 4 isoform X1"/>
    <property type="match status" value="2"/>
</dbReference>
<feature type="disulfide bond" evidence="8">
    <location>
        <begin position="1384"/>
        <end position="1394"/>
    </location>
</feature>
<dbReference type="FunFam" id="2.60.40.10:FF:000032">
    <property type="entry name" value="palladin isoform X1"/>
    <property type="match status" value="3"/>
</dbReference>
<dbReference type="FunFam" id="3.10.250.10:FF:000042">
    <property type="entry name" value="Lysyl oxidase-like 2"/>
    <property type="match status" value="1"/>
</dbReference>
<evidence type="ECO:0000256" key="3">
    <source>
        <dbReference type="ARBA" id="ARBA00022737"/>
    </source>
</evidence>